<dbReference type="EMBL" id="JADCNL010000002">
    <property type="protein sequence ID" value="KAG0492623.1"/>
    <property type="molecule type" value="Genomic_DNA"/>
</dbReference>
<keyword evidence="2" id="KW-1185">Reference proteome</keyword>
<proteinExistence type="predicted"/>
<comment type="caution">
    <text evidence="1">The sequence shown here is derived from an EMBL/GenBank/DDBJ whole genome shotgun (WGS) entry which is preliminary data.</text>
</comment>
<dbReference type="OrthoDB" id="696504at2759"/>
<dbReference type="AlphaFoldDB" id="A0A835VCT1"/>
<gene>
    <name evidence="1" type="ORF">HPP92_006021</name>
</gene>
<accession>A0A835VCT1</accession>
<organism evidence="1 2">
    <name type="scientific">Vanilla planifolia</name>
    <name type="common">Vanilla</name>
    <dbReference type="NCBI Taxonomy" id="51239"/>
    <lineage>
        <taxon>Eukaryota</taxon>
        <taxon>Viridiplantae</taxon>
        <taxon>Streptophyta</taxon>
        <taxon>Embryophyta</taxon>
        <taxon>Tracheophyta</taxon>
        <taxon>Spermatophyta</taxon>
        <taxon>Magnoliopsida</taxon>
        <taxon>Liliopsida</taxon>
        <taxon>Asparagales</taxon>
        <taxon>Orchidaceae</taxon>
        <taxon>Vanilloideae</taxon>
        <taxon>Vanilleae</taxon>
        <taxon>Vanilla</taxon>
    </lineage>
</organism>
<sequence length="123" mass="14309">MASGVSTRKLRSGIWRPERERVRTATSELDGEIGILCKEVWDSRQTLDFRRHKAYGGHRTLGIVPGGWQHACAWLGTRKMRSQKNCMGMYGWIDKKFKKARKKVFFENFLRATFRASGEQEKN</sequence>
<dbReference type="Proteomes" id="UP000636800">
    <property type="component" value="Chromosome 2"/>
</dbReference>
<reference evidence="1 2" key="1">
    <citation type="journal article" date="2020" name="Nat. Food">
        <title>A phased Vanilla planifolia genome enables genetic improvement of flavour and production.</title>
        <authorList>
            <person name="Hasing T."/>
            <person name="Tang H."/>
            <person name="Brym M."/>
            <person name="Khazi F."/>
            <person name="Huang T."/>
            <person name="Chambers A.H."/>
        </authorList>
    </citation>
    <scope>NUCLEOTIDE SEQUENCE [LARGE SCALE GENOMIC DNA]</scope>
    <source>
        <tissue evidence="1">Leaf</tissue>
    </source>
</reference>
<evidence type="ECO:0000313" key="2">
    <source>
        <dbReference type="Proteomes" id="UP000636800"/>
    </source>
</evidence>
<protein>
    <submittedName>
        <fullName evidence="1">Uncharacterized protein</fullName>
    </submittedName>
</protein>
<evidence type="ECO:0000313" key="1">
    <source>
        <dbReference type="EMBL" id="KAG0492623.1"/>
    </source>
</evidence>
<name>A0A835VCT1_VANPL</name>